<dbReference type="Pfam" id="PF00881">
    <property type="entry name" value="Nitroreductase"/>
    <property type="match status" value="1"/>
</dbReference>
<name>A0A1F6TDB7_9PROT</name>
<protein>
    <submittedName>
        <fullName evidence="2">Nitroreductase</fullName>
    </submittedName>
</protein>
<dbReference type="NCBIfam" id="TIGR03605">
    <property type="entry name" value="antibiot_sagB"/>
    <property type="match status" value="1"/>
</dbReference>
<evidence type="ECO:0000313" key="2">
    <source>
        <dbReference type="EMBL" id="OGI43059.1"/>
    </source>
</evidence>
<accession>A0A1F6TDB7</accession>
<evidence type="ECO:0000313" key="3">
    <source>
        <dbReference type="Proteomes" id="UP000177925"/>
    </source>
</evidence>
<sequence length="207" mass="22014">MARDVRTPERKAVALPAPHRDGATALERAFAERRSVREFARGALTLPQVAQLLWAAQGVTQRDGARTAPSAGALYPLELYLVAGEVRELAPGIYRYVPGKHQLEPVAAGDERRGLCAAALAQECVAAGAAVFVFTAVERRTTRKYGPRGVRYVHIEVGHAAQNLALQATALGLGSVTVGAFDDAAVARLLQLPAGEAPLYLMPVGLR</sequence>
<comment type="caution">
    <text evidence="2">The sequence shown here is derived from an EMBL/GenBank/DDBJ whole genome shotgun (WGS) entry which is preliminary data.</text>
</comment>
<dbReference type="STRING" id="1817758.A2150_06545"/>
<evidence type="ECO:0000259" key="1">
    <source>
        <dbReference type="Pfam" id="PF00881"/>
    </source>
</evidence>
<dbReference type="SUPFAM" id="SSF55469">
    <property type="entry name" value="FMN-dependent nitroreductase-like"/>
    <property type="match status" value="1"/>
</dbReference>
<dbReference type="CDD" id="cd02142">
    <property type="entry name" value="McbC_SagB-like_oxidoreductase"/>
    <property type="match status" value="1"/>
</dbReference>
<gene>
    <name evidence="2" type="ORF">A2150_06545</name>
</gene>
<proteinExistence type="predicted"/>
<dbReference type="InterPro" id="IPR020051">
    <property type="entry name" value="SagB-type_dehydrogenase"/>
</dbReference>
<organism evidence="2 3">
    <name type="scientific">Candidatus Muproteobacteria bacterium RBG_16_64_11</name>
    <dbReference type="NCBI Taxonomy" id="1817758"/>
    <lineage>
        <taxon>Bacteria</taxon>
        <taxon>Pseudomonadati</taxon>
        <taxon>Pseudomonadota</taxon>
        <taxon>Candidatus Muproteobacteria</taxon>
    </lineage>
</organism>
<dbReference type="AlphaFoldDB" id="A0A1F6TDB7"/>
<dbReference type="Proteomes" id="UP000177925">
    <property type="component" value="Unassembled WGS sequence"/>
</dbReference>
<dbReference type="InterPro" id="IPR000415">
    <property type="entry name" value="Nitroreductase-like"/>
</dbReference>
<dbReference type="PANTHER" id="PTHR43745">
    <property type="entry name" value="NITROREDUCTASE MJ1384-RELATED"/>
    <property type="match status" value="1"/>
</dbReference>
<dbReference type="PANTHER" id="PTHR43745:SF2">
    <property type="entry name" value="NITROREDUCTASE MJ1384-RELATED"/>
    <property type="match status" value="1"/>
</dbReference>
<feature type="domain" description="Nitroreductase" evidence="1">
    <location>
        <begin position="31"/>
        <end position="205"/>
    </location>
</feature>
<dbReference type="InterPro" id="IPR052544">
    <property type="entry name" value="Bacteriocin_Proc_Enz"/>
</dbReference>
<dbReference type="InterPro" id="IPR029479">
    <property type="entry name" value="Nitroreductase"/>
</dbReference>
<dbReference type="Gene3D" id="3.40.109.10">
    <property type="entry name" value="NADH Oxidase"/>
    <property type="match status" value="1"/>
</dbReference>
<dbReference type="EMBL" id="MFSS01000070">
    <property type="protein sequence ID" value="OGI43059.1"/>
    <property type="molecule type" value="Genomic_DNA"/>
</dbReference>
<dbReference type="GO" id="GO:0016491">
    <property type="term" value="F:oxidoreductase activity"/>
    <property type="evidence" value="ECO:0007669"/>
    <property type="project" value="InterPro"/>
</dbReference>
<reference evidence="2 3" key="1">
    <citation type="journal article" date="2016" name="Nat. Commun.">
        <title>Thousands of microbial genomes shed light on interconnected biogeochemical processes in an aquifer system.</title>
        <authorList>
            <person name="Anantharaman K."/>
            <person name="Brown C.T."/>
            <person name="Hug L.A."/>
            <person name="Sharon I."/>
            <person name="Castelle C.J."/>
            <person name="Probst A.J."/>
            <person name="Thomas B.C."/>
            <person name="Singh A."/>
            <person name="Wilkins M.J."/>
            <person name="Karaoz U."/>
            <person name="Brodie E.L."/>
            <person name="Williams K.H."/>
            <person name="Hubbard S.S."/>
            <person name="Banfield J.F."/>
        </authorList>
    </citation>
    <scope>NUCLEOTIDE SEQUENCE [LARGE SCALE GENOMIC DNA]</scope>
</reference>